<dbReference type="InterPro" id="IPR006321">
    <property type="entry name" value="PilT/PilU"/>
</dbReference>
<keyword evidence="5" id="KW-1185">Reference proteome</keyword>
<feature type="region of interest" description="Disordered" evidence="2">
    <location>
        <begin position="364"/>
        <end position="400"/>
    </location>
</feature>
<dbReference type="RefSeq" id="WP_152810735.1">
    <property type="nucleotide sequence ID" value="NZ_WHNW01000010.1"/>
</dbReference>
<dbReference type="Pfam" id="PF00437">
    <property type="entry name" value="T2SSE"/>
    <property type="match status" value="1"/>
</dbReference>
<evidence type="ECO:0000313" key="4">
    <source>
        <dbReference type="EMBL" id="MPV86744.1"/>
    </source>
</evidence>
<dbReference type="GO" id="GO:0005524">
    <property type="term" value="F:ATP binding"/>
    <property type="evidence" value="ECO:0007669"/>
    <property type="project" value="InterPro"/>
</dbReference>
<sequence length="400" mass="45578">MTPQEASQLITKLTKLLHKQKGSDIIINANAHPALKIDGAVRYIKEITLKSNDTETIAKSLMTARQFEQFMKHSELNFLLEYPGLAHLRTNVFKQRGEIGLVMRLISIKIPSIEDLKIPLLLKEYALLNRGLVLFTGATGVGKSTSLAAMIDYRNETRADHIITVEDPIEFVYQNKKSIITQREVGVDTESYAEAMKSALRQAPDAVLVGEIRDRDVMEQALAFAETGHMVFATVHATSAKITLERIVNQFPSERRDQVLLDLSENLKVIVTQRLLNKAHEKGRIPALEIMSITPHIKFLIREGRFNEIDESMARATLREGVIAFDSYLLDLYEQDVITYQEALRYAESPHNFRMRLRTESNRELPPEFQTEAHDDWDVEESVKENSHKQTWGSFNKSST</sequence>
<feature type="compositionally biased region" description="Basic and acidic residues" evidence="2">
    <location>
        <begin position="364"/>
        <end position="388"/>
    </location>
</feature>
<dbReference type="InterPro" id="IPR027417">
    <property type="entry name" value="P-loop_NTPase"/>
</dbReference>
<dbReference type="InterPro" id="IPR050921">
    <property type="entry name" value="T4SS_GSP_E_ATPase"/>
</dbReference>
<reference evidence="4 5" key="1">
    <citation type="submission" date="2019-10" db="EMBL/GenBank/DDBJ databases">
        <title>Cardiobacteriales fam. a chemoheterotrophic member of the order Cardiobacteriales, and proposal of Cardiobacteriales fam. nov.</title>
        <authorList>
            <person name="Wang C."/>
        </authorList>
    </citation>
    <scope>NUCLEOTIDE SEQUENCE [LARGE SCALE GENOMIC DNA]</scope>
    <source>
        <strain evidence="4 5">ML27</strain>
    </source>
</reference>
<accession>A0A6N7EVE9</accession>
<dbReference type="EMBL" id="WHNW01000010">
    <property type="protein sequence ID" value="MPV86744.1"/>
    <property type="molecule type" value="Genomic_DNA"/>
</dbReference>
<comment type="caution">
    <text evidence="4">The sequence shown here is derived from an EMBL/GenBank/DDBJ whole genome shotgun (WGS) entry which is preliminary data.</text>
</comment>
<dbReference type="AlphaFoldDB" id="A0A6N7EVE9"/>
<comment type="similarity">
    <text evidence="1">Belongs to the GSP E family.</text>
</comment>
<dbReference type="Proteomes" id="UP000471298">
    <property type="component" value="Unassembled WGS sequence"/>
</dbReference>
<organism evidence="4 5">
    <name type="scientific">Ostreibacterium oceani</name>
    <dbReference type="NCBI Taxonomy" id="2654998"/>
    <lineage>
        <taxon>Bacteria</taxon>
        <taxon>Pseudomonadati</taxon>
        <taxon>Pseudomonadota</taxon>
        <taxon>Gammaproteobacteria</taxon>
        <taxon>Cardiobacteriales</taxon>
        <taxon>Ostreibacteriaceae</taxon>
        <taxon>Ostreibacterium</taxon>
    </lineage>
</organism>
<dbReference type="GO" id="GO:0016887">
    <property type="term" value="F:ATP hydrolysis activity"/>
    <property type="evidence" value="ECO:0007669"/>
    <property type="project" value="InterPro"/>
</dbReference>
<name>A0A6N7EVE9_9GAMM</name>
<dbReference type="InterPro" id="IPR001482">
    <property type="entry name" value="T2SS/T4SS_dom"/>
</dbReference>
<evidence type="ECO:0000259" key="3">
    <source>
        <dbReference type="PROSITE" id="PS00662"/>
    </source>
</evidence>
<proteinExistence type="inferred from homology"/>
<gene>
    <name evidence="4" type="ORF">GCU85_08405</name>
</gene>
<dbReference type="Gene3D" id="3.40.50.300">
    <property type="entry name" value="P-loop containing nucleotide triphosphate hydrolases"/>
    <property type="match status" value="1"/>
</dbReference>
<evidence type="ECO:0000313" key="5">
    <source>
        <dbReference type="Proteomes" id="UP000471298"/>
    </source>
</evidence>
<dbReference type="CDD" id="cd01131">
    <property type="entry name" value="PilT"/>
    <property type="match status" value="1"/>
</dbReference>
<protein>
    <submittedName>
        <fullName evidence="4">PilT/PilU family type 4a pilus ATPase</fullName>
    </submittedName>
</protein>
<dbReference type="PANTHER" id="PTHR30486:SF12">
    <property type="entry name" value="TYPE IV PILUS ATPASE PILU"/>
    <property type="match status" value="1"/>
</dbReference>
<dbReference type="PANTHER" id="PTHR30486">
    <property type="entry name" value="TWITCHING MOTILITY PROTEIN PILT"/>
    <property type="match status" value="1"/>
</dbReference>
<dbReference type="InParanoid" id="A0A6N7EVE9"/>
<dbReference type="NCBIfam" id="TIGR01420">
    <property type="entry name" value="pilT_fam"/>
    <property type="match status" value="1"/>
</dbReference>
<feature type="compositionally biased region" description="Polar residues" evidence="2">
    <location>
        <begin position="389"/>
        <end position="400"/>
    </location>
</feature>
<dbReference type="SUPFAM" id="SSF52540">
    <property type="entry name" value="P-loop containing nucleoside triphosphate hydrolases"/>
    <property type="match status" value="1"/>
</dbReference>
<feature type="domain" description="Bacterial type II secretion system protein E" evidence="3">
    <location>
        <begin position="200"/>
        <end position="214"/>
    </location>
</feature>
<dbReference type="Gene3D" id="3.30.450.90">
    <property type="match status" value="1"/>
</dbReference>
<dbReference type="PROSITE" id="PS00662">
    <property type="entry name" value="T2SP_E"/>
    <property type="match status" value="1"/>
</dbReference>
<evidence type="ECO:0000256" key="1">
    <source>
        <dbReference type="ARBA" id="ARBA00006611"/>
    </source>
</evidence>
<evidence type="ECO:0000256" key="2">
    <source>
        <dbReference type="SAM" id="MobiDB-lite"/>
    </source>
</evidence>